<dbReference type="AlphaFoldDB" id="A0A4C1TUK5"/>
<proteinExistence type="predicted"/>
<comment type="caution">
    <text evidence="1">The sequence shown here is derived from an EMBL/GenBank/DDBJ whole genome shotgun (WGS) entry which is preliminary data.</text>
</comment>
<dbReference type="Proteomes" id="UP000299102">
    <property type="component" value="Unassembled WGS sequence"/>
</dbReference>
<keyword evidence="2" id="KW-1185">Reference proteome</keyword>
<accession>A0A4C1TUK5</accession>
<gene>
    <name evidence="1" type="ORF">EVAR_8689_1</name>
</gene>
<name>A0A4C1TUK5_EUMVA</name>
<protein>
    <submittedName>
        <fullName evidence="1">Uncharacterized protein</fullName>
    </submittedName>
</protein>
<reference evidence="1 2" key="1">
    <citation type="journal article" date="2019" name="Commun. Biol.">
        <title>The bagworm genome reveals a unique fibroin gene that provides high tensile strength.</title>
        <authorList>
            <person name="Kono N."/>
            <person name="Nakamura H."/>
            <person name="Ohtoshi R."/>
            <person name="Tomita M."/>
            <person name="Numata K."/>
            <person name="Arakawa K."/>
        </authorList>
    </citation>
    <scope>NUCLEOTIDE SEQUENCE [LARGE SCALE GENOMIC DNA]</scope>
</reference>
<evidence type="ECO:0000313" key="2">
    <source>
        <dbReference type="Proteomes" id="UP000299102"/>
    </source>
</evidence>
<dbReference type="EMBL" id="BGZK01000089">
    <property type="protein sequence ID" value="GBP17701.1"/>
    <property type="molecule type" value="Genomic_DNA"/>
</dbReference>
<sequence length="111" mass="12658">MVLYPSSVCVVRCSCLEITSTDAADYKCEWCIYIARVCGPLFMSRDHEHGRRQVKSVNGVISIVRVCGPLFMSRDHKHGRGRLQVGMVHIHRPCVRSVGNVWRSRARTRTD</sequence>
<organism evidence="1 2">
    <name type="scientific">Eumeta variegata</name>
    <name type="common">Bagworm moth</name>
    <name type="synonym">Eumeta japonica</name>
    <dbReference type="NCBI Taxonomy" id="151549"/>
    <lineage>
        <taxon>Eukaryota</taxon>
        <taxon>Metazoa</taxon>
        <taxon>Ecdysozoa</taxon>
        <taxon>Arthropoda</taxon>
        <taxon>Hexapoda</taxon>
        <taxon>Insecta</taxon>
        <taxon>Pterygota</taxon>
        <taxon>Neoptera</taxon>
        <taxon>Endopterygota</taxon>
        <taxon>Lepidoptera</taxon>
        <taxon>Glossata</taxon>
        <taxon>Ditrysia</taxon>
        <taxon>Tineoidea</taxon>
        <taxon>Psychidae</taxon>
        <taxon>Oiketicinae</taxon>
        <taxon>Eumeta</taxon>
    </lineage>
</organism>
<evidence type="ECO:0000313" key="1">
    <source>
        <dbReference type="EMBL" id="GBP17701.1"/>
    </source>
</evidence>